<dbReference type="InterPro" id="IPR050570">
    <property type="entry name" value="Cell_wall_metabolism_enzyme"/>
</dbReference>
<gene>
    <name evidence="2" type="ordered locus">glr0834</name>
</gene>
<dbReference type="EnsemblBacteria" id="BAC88775">
    <property type="protein sequence ID" value="BAC88775"/>
    <property type="gene ID" value="BAC88775"/>
</dbReference>
<protein>
    <submittedName>
        <fullName evidence="2">Glr0834 protein</fullName>
    </submittedName>
</protein>
<dbReference type="AlphaFoldDB" id="Q7NMD2"/>
<dbReference type="Proteomes" id="UP000000557">
    <property type="component" value="Chromosome"/>
</dbReference>
<proteinExistence type="predicted"/>
<dbReference type="PANTHER" id="PTHR21666:SF290">
    <property type="entry name" value="PEPTIDASE M23 DOMAIN PROTEIN"/>
    <property type="match status" value="1"/>
</dbReference>
<dbReference type="eggNOG" id="COG0739">
    <property type="taxonomic scope" value="Bacteria"/>
</dbReference>
<evidence type="ECO:0000259" key="1">
    <source>
        <dbReference type="Pfam" id="PF01551"/>
    </source>
</evidence>
<dbReference type="HOGENOM" id="CLU_893601_0_0_3"/>
<organism evidence="2 3">
    <name type="scientific">Gloeobacter violaceus (strain ATCC 29082 / PCC 7421)</name>
    <dbReference type="NCBI Taxonomy" id="251221"/>
    <lineage>
        <taxon>Bacteria</taxon>
        <taxon>Bacillati</taxon>
        <taxon>Cyanobacteriota</taxon>
        <taxon>Cyanophyceae</taxon>
        <taxon>Gloeobacterales</taxon>
        <taxon>Gloeobacteraceae</taxon>
        <taxon>Gloeobacter</taxon>
    </lineage>
</organism>
<dbReference type="EMBL" id="BA000045">
    <property type="protein sequence ID" value="BAC88775.1"/>
    <property type="molecule type" value="Genomic_DNA"/>
</dbReference>
<dbReference type="PANTHER" id="PTHR21666">
    <property type="entry name" value="PEPTIDASE-RELATED"/>
    <property type="match status" value="1"/>
</dbReference>
<dbReference type="STRING" id="251221.gene:10758312"/>
<dbReference type="InterPro" id="IPR011055">
    <property type="entry name" value="Dup_hybrid_motif"/>
</dbReference>
<dbReference type="GO" id="GO:0004222">
    <property type="term" value="F:metalloendopeptidase activity"/>
    <property type="evidence" value="ECO:0000318"/>
    <property type="project" value="GO_Central"/>
</dbReference>
<dbReference type="PATRIC" id="fig|251221.4.peg.852"/>
<feature type="domain" description="M23ase beta-sheet core" evidence="1">
    <location>
        <begin position="80"/>
        <end position="163"/>
    </location>
</feature>
<dbReference type="OrthoDB" id="507840at2"/>
<dbReference type="Pfam" id="PF01551">
    <property type="entry name" value="Peptidase_M23"/>
    <property type="match status" value="1"/>
</dbReference>
<dbReference type="CDD" id="cd12797">
    <property type="entry name" value="M23_peptidase"/>
    <property type="match status" value="1"/>
</dbReference>
<dbReference type="Gene3D" id="2.70.70.10">
    <property type="entry name" value="Glucose Permease (Domain IIA)"/>
    <property type="match status" value="1"/>
</dbReference>
<dbReference type="RefSeq" id="WP_011140836.1">
    <property type="nucleotide sequence ID" value="NC_005125.1"/>
</dbReference>
<reference evidence="2 3" key="2">
    <citation type="journal article" date="2003" name="DNA Res.">
        <title>Complete genome structure of Gloeobacter violaceus PCC 7421, a cyanobacterium that lacks thylakoids (supplement).</title>
        <authorList>
            <person name="Nakamura Y."/>
            <person name="Kaneko T."/>
            <person name="Sato S."/>
            <person name="Mimuro M."/>
            <person name="Miyashita H."/>
            <person name="Tsuchiya T."/>
            <person name="Sasamoto S."/>
            <person name="Watanabe A."/>
            <person name="Kawashima K."/>
            <person name="Kishida Y."/>
            <person name="Kiyokawa C."/>
            <person name="Kohara M."/>
            <person name="Matsumoto M."/>
            <person name="Matsuno A."/>
            <person name="Nakazaki N."/>
            <person name="Shimpo S."/>
            <person name="Takeuchi C."/>
            <person name="Yamada M."/>
            <person name="Tabata S."/>
        </authorList>
    </citation>
    <scope>NUCLEOTIDE SEQUENCE [LARGE SCALE GENOMIC DNA]</scope>
    <source>
        <strain evidence="3">ATCC 29082 / PCC 7421</strain>
    </source>
</reference>
<sequence>MRSCSRFTGALIGFAALGGILASAGDARLPRTPLSLSALSTLPADARALPLQLPFARGACFVVTQGNQGGYSHHERSNRYAWDFAMPTGTPIAAAAAGRVVPVPKVYEGIGKSVVLDHGGGLYTLYAHLSRVRVRPGERVGAGQIIAASGRDTGVAPHLHFGAMTLLPSLTSLPARLADSAAPDGVPKQGERVCARGAAASQPSDTPVTADAFIGQGILLKTAPPAHALVMGKSYKVAGVSARPFGAVFYQVRSLAGLIYTNNAVYSDARGRFSFEAETPLGKPGEPVQQVIFSDLARQGTAVSTVVLVER</sequence>
<dbReference type="KEGG" id="gvi:glr0834"/>
<evidence type="ECO:0000313" key="2">
    <source>
        <dbReference type="EMBL" id="BAC88775.1"/>
    </source>
</evidence>
<evidence type="ECO:0000313" key="3">
    <source>
        <dbReference type="Proteomes" id="UP000000557"/>
    </source>
</evidence>
<keyword evidence="3" id="KW-1185">Reference proteome</keyword>
<dbReference type="SUPFAM" id="SSF51261">
    <property type="entry name" value="Duplicated hybrid motif"/>
    <property type="match status" value="1"/>
</dbReference>
<dbReference type="InterPro" id="IPR016047">
    <property type="entry name" value="M23ase_b-sheet_dom"/>
</dbReference>
<dbReference type="InParanoid" id="Q7NMD2"/>
<name>Q7NMD2_GLOVI</name>
<accession>Q7NMD2</accession>
<reference evidence="2 3" key="1">
    <citation type="journal article" date="2003" name="DNA Res.">
        <title>Complete genome structure of Gloeobacter violaceus PCC 7421, a cyanobacterium that lacks thylakoids.</title>
        <authorList>
            <person name="Nakamura Y."/>
            <person name="Kaneko T."/>
            <person name="Sato S."/>
            <person name="Mimuro M."/>
            <person name="Miyashita H."/>
            <person name="Tsuchiya T."/>
            <person name="Sasamoto S."/>
            <person name="Watanabe A."/>
            <person name="Kawashima K."/>
            <person name="Kishida Y."/>
            <person name="Kiyokawa C."/>
            <person name="Kohara M."/>
            <person name="Matsumoto M."/>
            <person name="Matsuno A."/>
            <person name="Nakazaki N."/>
            <person name="Shimpo S."/>
            <person name="Takeuchi C."/>
            <person name="Yamada M."/>
            <person name="Tabata S."/>
        </authorList>
    </citation>
    <scope>NUCLEOTIDE SEQUENCE [LARGE SCALE GENOMIC DNA]</scope>
    <source>
        <strain evidence="3">ATCC 29082 / PCC 7421</strain>
    </source>
</reference>